<dbReference type="SMART" id="SM00364">
    <property type="entry name" value="LRR_BAC"/>
    <property type="match status" value="8"/>
</dbReference>
<feature type="signal peptide" evidence="4">
    <location>
        <begin position="1"/>
        <end position="24"/>
    </location>
</feature>
<dbReference type="InterPro" id="IPR032675">
    <property type="entry name" value="LRR_dom_sf"/>
</dbReference>
<evidence type="ECO:0000256" key="2">
    <source>
        <dbReference type="ARBA" id="ARBA00022729"/>
    </source>
</evidence>
<dbReference type="InterPro" id="IPR001611">
    <property type="entry name" value="Leu-rich_rpt"/>
</dbReference>
<dbReference type="GO" id="GO:0071944">
    <property type="term" value="C:cell periphery"/>
    <property type="evidence" value="ECO:0007669"/>
    <property type="project" value="UniProtKB-ARBA"/>
</dbReference>
<dbReference type="AlphaFoldDB" id="A0AAN9Z4B1"/>
<dbReference type="InterPro" id="IPR000483">
    <property type="entry name" value="Cys-rich_flank_reg_C"/>
</dbReference>
<reference evidence="6 7" key="1">
    <citation type="submission" date="2024-03" db="EMBL/GenBank/DDBJ databases">
        <title>The genome assembly and annotation of the cricket Gryllus longicercus Weissman &amp; Gray.</title>
        <authorList>
            <person name="Szrajer S."/>
            <person name="Gray D."/>
            <person name="Ylla G."/>
        </authorList>
    </citation>
    <scope>NUCLEOTIDE SEQUENCE [LARGE SCALE GENOMIC DNA]</scope>
    <source>
        <strain evidence="6">DAG 2021-001</strain>
        <tissue evidence="6">Whole body minus gut</tissue>
    </source>
</reference>
<dbReference type="Pfam" id="PF13516">
    <property type="entry name" value="LRR_6"/>
    <property type="match status" value="2"/>
</dbReference>
<dbReference type="Proteomes" id="UP001378592">
    <property type="component" value="Unassembled WGS sequence"/>
</dbReference>
<sequence length="1090" mass="121291">MLRFVPPLLLWAFFAVLSSQPVRGGYEPPGPRYRCPTPPSQYHPCSCSPGEDGLYIKCENANLAILSTAFYNIAATRAPIELLELERCHFERLYGALLQPLLVRVLRVSDTPLRRVGADAFAGTVGTALRQLHITRTRLHDFPSLALQQINNLTELRVVGHNITTLPRDAFSGGKVAEHLVKLTLSEGPLTALAPAALAPLRRLKRLDVSYNNISSLQRAQFKGLRDCEVLDLSHNGLEKVEAAHFGDLTRLLFLNLSHNHLSNLPRSTFARNSLLLVLNLTSNALPKIDVTTFRGMRSIRRLYLAYNRISDVARGAFDSLTRVGTIDLEGNRLTTVGFQMFQRLTLIERIHLARNNITSVEAGAFKEIVYAHIDLSHNAIKKIPAGTFIQCTNLTRLDLSHNLLTGITKRALDELSYPGELDLSFNNISDFTQVPLQNMTGLRVLNISHNRIDAIPRNAFPKLYELHTIDLSYNNLSEIWPGSFQPLFSLRSLDLAHNALRELRGGTLGALHTLLHLDLGHNDLQDVARGALTRLSSLRAISVRHNNVSKPFTPPPSLAHLDLSYNSFKGLPERTAWPTMNALLSLDFSHNQITNEGLPRGCLSNLLTLQSLEFANNSITHPPREALTDLTSLQYIGLRNNKLHRLERGAFGRLPVVFTLDLSQNMINNISERAFDGLLQLQTLNLTSNNLTRIPNGAFQGLVSLRTLDISKNKLNSLDNGTNSLLEDCLSLENLNLSYNDMFVLSKRSLPSSPWVPYKLNNLDLSYNRLPVLTAEFLPGGRRLERLSLASNLLSELRPGVLGNLTNLRYLDISSNLLKVFPGPMLGPPPNLTELRIASNRLITLPTKELAALKFTLKLLDVAGNRLSGTPVELIPQLLNGTIMKFEGNPLQCDCRIRPILRWFSEKGSVPEEWSNVRCSEPDHLAGLAIPEVPEPRLSCSDKPISVLPSTGIPEDNGIEYDPAPDVRFRKVQRFENGSISASWYVWTRSDVADFLLLARPVSESGTSTSNVPLAEVDLSYIERRAILPIPANAQNPLQFCVATRDSLGELRPLRPRHQCRVLSEGSGSIKIQSTLIGMLISAFVYLWL</sequence>
<evidence type="ECO:0000256" key="1">
    <source>
        <dbReference type="ARBA" id="ARBA00022614"/>
    </source>
</evidence>
<name>A0AAN9Z4B1_9ORTH</name>
<proteinExistence type="predicted"/>
<evidence type="ECO:0000313" key="6">
    <source>
        <dbReference type="EMBL" id="KAK7862347.1"/>
    </source>
</evidence>
<dbReference type="InterPro" id="IPR003591">
    <property type="entry name" value="Leu-rich_rpt_typical-subtyp"/>
</dbReference>
<dbReference type="EMBL" id="JAZDUA010000280">
    <property type="protein sequence ID" value="KAK7862347.1"/>
    <property type="molecule type" value="Genomic_DNA"/>
</dbReference>
<feature type="chain" id="PRO_5042825777" description="LRRCT domain-containing protein" evidence="4">
    <location>
        <begin position="25"/>
        <end position="1090"/>
    </location>
</feature>
<dbReference type="SMART" id="SM00365">
    <property type="entry name" value="LRR_SD22"/>
    <property type="match status" value="9"/>
</dbReference>
<protein>
    <recommendedName>
        <fullName evidence="5">LRRCT domain-containing protein</fullName>
    </recommendedName>
</protein>
<dbReference type="FunFam" id="3.80.10.10:FF:001164">
    <property type="entry name" value="GH01279p"/>
    <property type="match status" value="3"/>
</dbReference>
<keyword evidence="1" id="KW-0433">Leucine-rich repeat</keyword>
<evidence type="ECO:0000259" key="5">
    <source>
        <dbReference type="SMART" id="SM00082"/>
    </source>
</evidence>
<evidence type="ECO:0000256" key="4">
    <source>
        <dbReference type="SAM" id="SignalP"/>
    </source>
</evidence>
<dbReference type="SUPFAM" id="SSF52058">
    <property type="entry name" value="L domain-like"/>
    <property type="match status" value="4"/>
</dbReference>
<gene>
    <name evidence="6" type="ORF">R5R35_011574</name>
</gene>
<keyword evidence="3" id="KW-0677">Repeat</keyword>
<feature type="domain" description="LRRCT" evidence="5">
    <location>
        <begin position="890"/>
        <end position="942"/>
    </location>
</feature>
<dbReference type="PROSITE" id="PS51450">
    <property type="entry name" value="LRR"/>
    <property type="match status" value="5"/>
</dbReference>
<dbReference type="PANTHER" id="PTHR24366:SF96">
    <property type="entry name" value="LEUCINE RICH REPEAT CONTAINING 53"/>
    <property type="match status" value="1"/>
</dbReference>
<accession>A0AAN9Z4B1</accession>
<dbReference type="Pfam" id="PF13855">
    <property type="entry name" value="LRR_8"/>
    <property type="match status" value="6"/>
</dbReference>
<organism evidence="6 7">
    <name type="scientific">Gryllus longicercus</name>
    <dbReference type="NCBI Taxonomy" id="2509291"/>
    <lineage>
        <taxon>Eukaryota</taxon>
        <taxon>Metazoa</taxon>
        <taxon>Ecdysozoa</taxon>
        <taxon>Arthropoda</taxon>
        <taxon>Hexapoda</taxon>
        <taxon>Insecta</taxon>
        <taxon>Pterygota</taxon>
        <taxon>Neoptera</taxon>
        <taxon>Polyneoptera</taxon>
        <taxon>Orthoptera</taxon>
        <taxon>Ensifera</taxon>
        <taxon>Gryllidea</taxon>
        <taxon>Grylloidea</taxon>
        <taxon>Gryllidae</taxon>
        <taxon>Gryllinae</taxon>
        <taxon>Gryllus</taxon>
    </lineage>
</organism>
<keyword evidence="2 4" id="KW-0732">Signal</keyword>
<evidence type="ECO:0000256" key="3">
    <source>
        <dbReference type="ARBA" id="ARBA00022737"/>
    </source>
</evidence>
<evidence type="ECO:0000313" key="7">
    <source>
        <dbReference type="Proteomes" id="UP001378592"/>
    </source>
</evidence>
<dbReference type="SMART" id="SM00082">
    <property type="entry name" value="LRRCT"/>
    <property type="match status" value="1"/>
</dbReference>
<keyword evidence="7" id="KW-1185">Reference proteome</keyword>
<dbReference type="Gene3D" id="3.80.10.10">
    <property type="entry name" value="Ribonuclease Inhibitor"/>
    <property type="match status" value="6"/>
</dbReference>
<dbReference type="PANTHER" id="PTHR24366">
    <property type="entry name" value="IG(IMMUNOGLOBULIN) AND LRR(LEUCINE RICH REPEAT) DOMAINS"/>
    <property type="match status" value="1"/>
</dbReference>
<comment type="caution">
    <text evidence="6">The sequence shown here is derived from an EMBL/GenBank/DDBJ whole genome shotgun (WGS) entry which is preliminary data.</text>
</comment>
<dbReference type="SMART" id="SM00369">
    <property type="entry name" value="LRR_TYP"/>
    <property type="match status" value="24"/>
</dbReference>
<dbReference type="PRINTS" id="PR00019">
    <property type="entry name" value="LEURICHRPT"/>
</dbReference>